<evidence type="ECO:0000256" key="4">
    <source>
        <dbReference type="ARBA" id="ARBA00022729"/>
    </source>
</evidence>
<feature type="domain" description="Kazal-like" evidence="14">
    <location>
        <begin position="637"/>
        <end position="693"/>
    </location>
</feature>
<name>A0A9P0NWK1_ACAOB</name>
<feature type="signal peptide" evidence="12">
    <location>
        <begin position="1"/>
        <end position="22"/>
    </location>
</feature>
<feature type="domain" description="Kazal-like" evidence="14">
    <location>
        <begin position="125"/>
        <end position="179"/>
    </location>
</feature>
<evidence type="ECO:0000259" key="14">
    <source>
        <dbReference type="PROSITE" id="PS51465"/>
    </source>
</evidence>
<sequence>MKFHQIILLMVSSSCVLELSIACYVFPKEQSDPCREKQCGWGAQCVVSSDGRNASCTCPDKCPGYGDHDSSRPVCGSDAVDYVNLCELKRAACTRNSNITVKFAGKCDPCAGVQCAEPEVCQLDEQRNPVCRCGDTCPLEFTPVCGSDGKTYSNECTLRQEACRARKTLNIIYRGKCSSGINPCMSVRCTMGEECAINKFGIAHCQCPSSCEPVMRPVCSKDGRTFPSECELRRTACSARSNIEIAYAGVCGEKGPCTDHQCQFGATCVERSGTAHCECPQCSSEFQPVCGSDGISYGNECKLKLEACKHRREITVLYEGPCNGCENKKCDFYSVCENDGATEGRCACPEACSDAKLTNGTVCGTDGVTYATECELRINSCKTKQFVLLAYKGNCDLCQGVECKYGSRCEAGECVCPTDCAGSGDEPVCASNMVTYPNECELQKAMCLQPSNLPPLSVVFYGDCRERFPVAGTISNQNFIEKKSCEDSWYGCCPDGKNPAQGPNFAGCPSQCGCNKLGSYSETCDPETQQCKCRPGVGGAKCDRCESGFWGLPKISSGYRGCIPCGCSVFGSVRDDCEQMTGRCVCRPGVQGQKCTVCTSHNKILGPNGCVSADVTTSPPTTCKELTCYFGATCIERSGLAVCECHTKCTEDNEPQVVCGSDGQTYKSPCDLKQLACRLQKDIVVQAFGACKDDMFSSTDWPIRRYTPLQFTQPDESNSPLSKSTRHLLVPEPDPRYYYERSGNSARPLAPVSIPDQKSGEVGISGGPPPKEDAGFEALPPGANIAYHTRGSVSM</sequence>
<dbReference type="OrthoDB" id="88467at2759"/>
<organism evidence="15 16">
    <name type="scientific">Acanthoscelides obtectus</name>
    <name type="common">Bean weevil</name>
    <name type="synonym">Bruchus obtectus</name>
    <dbReference type="NCBI Taxonomy" id="200917"/>
    <lineage>
        <taxon>Eukaryota</taxon>
        <taxon>Metazoa</taxon>
        <taxon>Ecdysozoa</taxon>
        <taxon>Arthropoda</taxon>
        <taxon>Hexapoda</taxon>
        <taxon>Insecta</taxon>
        <taxon>Pterygota</taxon>
        <taxon>Neoptera</taxon>
        <taxon>Endopterygota</taxon>
        <taxon>Coleoptera</taxon>
        <taxon>Polyphaga</taxon>
        <taxon>Cucujiformia</taxon>
        <taxon>Chrysomeloidea</taxon>
        <taxon>Chrysomelidae</taxon>
        <taxon>Bruchinae</taxon>
        <taxon>Bruchini</taxon>
        <taxon>Acanthoscelides</taxon>
    </lineage>
</organism>
<dbReference type="Gene3D" id="3.30.60.30">
    <property type="match status" value="7"/>
</dbReference>
<comment type="caution">
    <text evidence="15">The sequence shown here is derived from an EMBL/GenBank/DDBJ whole genome shotgun (WGS) entry which is preliminary data.</text>
</comment>
<dbReference type="PROSITE" id="PS51257">
    <property type="entry name" value="PROKAR_LIPOPROTEIN"/>
    <property type="match status" value="1"/>
</dbReference>
<dbReference type="Proteomes" id="UP001152888">
    <property type="component" value="Unassembled WGS sequence"/>
</dbReference>
<protein>
    <recommendedName>
        <fullName evidence="17">Agrin</fullName>
    </recommendedName>
</protein>
<evidence type="ECO:0000256" key="10">
    <source>
        <dbReference type="PROSITE-ProRule" id="PRU00460"/>
    </source>
</evidence>
<feature type="domain" description="Laminin EGF-like" evidence="13">
    <location>
        <begin position="512"/>
        <end position="564"/>
    </location>
</feature>
<dbReference type="PANTHER" id="PTHR10913">
    <property type="entry name" value="FOLLISTATIN-RELATED"/>
    <property type="match status" value="1"/>
</dbReference>
<dbReference type="GO" id="GO:0005604">
    <property type="term" value="C:basement membrane"/>
    <property type="evidence" value="ECO:0007669"/>
    <property type="project" value="UniProtKB-SubCell"/>
</dbReference>
<dbReference type="CDD" id="cd00104">
    <property type="entry name" value="KAZAL_FS"/>
    <property type="match status" value="6"/>
</dbReference>
<feature type="disulfide bond" evidence="10">
    <location>
        <begin position="512"/>
        <end position="524"/>
    </location>
</feature>
<dbReference type="SMART" id="SM00180">
    <property type="entry name" value="EGF_Lam"/>
    <property type="match status" value="2"/>
</dbReference>
<evidence type="ECO:0000256" key="8">
    <source>
        <dbReference type="ARBA" id="ARBA00023180"/>
    </source>
</evidence>
<dbReference type="InterPro" id="IPR036058">
    <property type="entry name" value="Kazal_dom_sf"/>
</dbReference>
<reference evidence="15" key="1">
    <citation type="submission" date="2022-03" db="EMBL/GenBank/DDBJ databases">
        <authorList>
            <person name="Sayadi A."/>
        </authorList>
    </citation>
    <scope>NUCLEOTIDE SEQUENCE</scope>
</reference>
<keyword evidence="4 12" id="KW-0732">Signal</keyword>
<evidence type="ECO:0000256" key="1">
    <source>
        <dbReference type="ARBA" id="ARBA00004302"/>
    </source>
</evidence>
<dbReference type="InterPro" id="IPR050653">
    <property type="entry name" value="Prot_Inhib_GrowthFact_Antg"/>
</dbReference>
<dbReference type="SUPFAM" id="SSF100895">
    <property type="entry name" value="Kazal-type serine protease inhibitors"/>
    <property type="match status" value="7"/>
</dbReference>
<dbReference type="SMART" id="SM00274">
    <property type="entry name" value="FOLN"/>
    <property type="match status" value="6"/>
</dbReference>
<keyword evidence="8" id="KW-0325">Glycoprotein</keyword>
<feature type="domain" description="Kazal-like" evidence="14">
    <location>
        <begin position="199"/>
        <end position="253"/>
    </location>
</feature>
<proteinExistence type="predicted"/>
<feature type="domain" description="Kazal-like" evidence="14">
    <location>
        <begin position="278"/>
        <end position="324"/>
    </location>
</feature>
<keyword evidence="6" id="KW-0084">Basement membrane</keyword>
<gene>
    <name evidence="15" type="ORF">ACAOBT_LOCUS1163</name>
</gene>
<dbReference type="GO" id="GO:0005576">
    <property type="term" value="C:extracellular region"/>
    <property type="evidence" value="ECO:0007669"/>
    <property type="project" value="TreeGrafter"/>
</dbReference>
<feature type="disulfide bond" evidence="10">
    <location>
        <begin position="533"/>
        <end position="542"/>
    </location>
</feature>
<feature type="chain" id="PRO_5040158205" description="Agrin" evidence="12">
    <location>
        <begin position="23"/>
        <end position="795"/>
    </location>
</feature>
<keyword evidence="2" id="KW-0964">Secreted</keyword>
<evidence type="ECO:0000256" key="5">
    <source>
        <dbReference type="ARBA" id="ARBA00022737"/>
    </source>
</evidence>
<keyword evidence="3" id="KW-0272">Extracellular matrix</keyword>
<dbReference type="AlphaFoldDB" id="A0A9P0NWK1"/>
<dbReference type="InterPro" id="IPR002049">
    <property type="entry name" value="LE_dom"/>
</dbReference>
<keyword evidence="16" id="KW-1185">Reference proteome</keyword>
<dbReference type="FunFam" id="3.30.60.30:FF:000024">
    <property type="entry name" value="Transmembrane agrin"/>
    <property type="match status" value="3"/>
</dbReference>
<feature type="domain" description="Kazal-like" evidence="14">
    <location>
        <begin position="415"/>
        <end position="466"/>
    </location>
</feature>
<feature type="domain" description="Kazal-like" evidence="14">
    <location>
        <begin position="340"/>
        <end position="397"/>
    </location>
</feature>
<dbReference type="PANTHER" id="PTHR10913:SF78">
    <property type="entry name" value="AGRIN"/>
    <property type="match status" value="1"/>
</dbReference>
<dbReference type="EMBL" id="CAKOFQ010006661">
    <property type="protein sequence ID" value="CAH1955679.1"/>
    <property type="molecule type" value="Genomic_DNA"/>
</dbReference>
<evidence type="ECO:0000256" key="12">
    <source>
        <dbReference type="SAM" id="SignalP"/>
    </source>
</evidence>
<dbReference type="PROSITE" id="PS50027">
    <property type="entry name" value="EGF_LAM_2"/>
    <property type="match status" value="2"/>
</dbReference>
<feature type="region of interest" description="Disordered" evidence="11">
    <location>
        <begin position="742"/>
        <end position="782"/>
    </location>
</feature>
<dbReference type="CDD" id="cd00055">
    <property type="entry name" value="EGF_Lam"/>
    <property type="match status" value="2"/>
</dbReference>
<evidence type="ECO:0000313" key="16">
    <source>
        <dbReference type="Proteomes" id="UP001152888"/>
    </source>
</evidence>
<evidence type="ECO:0000256" key="7">
    <source>
        <dbReference type="ARBA" id="ARBA00023157"/>
    </source>
</evidence>
<keyword evidence="9 10" id="KW-0424">Laminin EGF-like domain</keyword>
<evidence type="ECO:0000256" key="11">
    <source>
        <dbReference type="SAM" id="MobiDB-lite"/>
    </source>
</evidence>
<dbReference type="PROSITE" id="PS51465">
    <property type="entry name" value="KAZAL_2"/>
    <property type="match status" value="7"/>
</dbReference>
<evidence type="ECO:0000259" key="13">
    <source>
        <dbReference type="PROSITE" id="PS50027"/>
    </source>
</evidence>
<dbReference type="SMART" id="SM00057">
    <property type="entry name" value="FIMAC"/>
    <property type="match status" value="3"/>
</dbReference>
<evidence type="ECO:0000256" key="3">
    <source>
        <dbReference type="ARBA" id="ARBA00022530"/>
    </source>
</evidence>
<dbReference type="GO" id="GO:0048731">
    <property type="term" value="P:system development"/>
    <property type="evidence" value="ECO:0007669"/>
    <property type="project" value="UniProtKB-ARBA"/>
</dbReference>
<feature type="disulfide bond" evidence="10">
    <location>
        <begin position="565"/>
        <end position="577"/>
    </location>
</feature>
<accession>A0A9P0NWK1</accession>
<dbReference type="FunFam" id="3.30.60.30:FF:000040">
    <property type="entry name" value="Agrin, putative"/>
    <property type="match status" value="1"/>
</dbReference>
<keyword evidence="7 10" id="KW-1015">Disulfide bond</keyword>
<dbReference type="Pfam" id="PF00053">
    <property type="entry name" value="EGF_laminin"/>
    <property type="match status" value="2"/>
</dbReference>
<feature type="disulfide bond" evidence="10">
    <location>
        <begin position="586"/>
        <end position="595"/>
    </location>
</feature>
<dbReference type="Gene3D" id="2.10.25.10">
    <property type="entry name" value="Laminin"/>
    <property type="match status" value="2"/>
</dbReference>
<dbReference type="GO" id="GO:0030154">
    <property type="term" value="P:cell differentiation"/>
    <property type="evidence" value="ECO:0007669"/>
    <property type="project" value="TreeGrafter"/>
</dbReference>
<dbReference type="SUPFAM" id="SSF57196">
    <property type="entry name" value="EGF/Laminin"/>
    <property type="match status" value="2"/>
</dbReference>
<dbReference type="GO" id="GO:0048513">
    <property type="term" value="P:animal organ development"/>
    <property type="evidence" value="ECO:0007669"/>
    <property type="project" value="UniProtKB-ARBA"/>
</dbReference>
<keyword evidence="5" id="KW-0677">Repeat</keyword>
<dbReference type="InterPro" id="IPR002350">
    <property type="entry name" value="Kazal_dom"/>
</dbReference>
<dbReference type="SMART" id="SM00280">
    <property type="entry name" value="KAZAL"/>
    <property type="match status" value="7"/>
</dbReference>
<dbReference type="FunFam" id="2.10.25.10:FF:000134">
    <property type="entry name" value="Transmembrane agrin"/>
    <property type="match status" value="1"/>
</dbReference>
<evidence type="ECO:0000313" key="15">
    <source>
        <dbReference type="EMBL" id="CAH1955679.1"/>
    </source>
</evidence>
<feature type="domain" description="Laminin EGF-like" evidence="13">
    <location>
        <begin position="565"/>
        <end position="612"/>
    </location>
</feature>
<dbReference type="InterPro" id="IPR003884">
    <property type="entry name" value="FacI_MAC"/>
</dbReference>
<evidence type="ECO:0000256" key="2">
    <source>
        <dbReference type="ARBA" id="ARBA00022525"/>
    </source>
</evidence>
<dbReference type="InterPro" id="IPR003645">
    <property type="entry name" value="Fol_N"/>
</dbReference>
<comment type="subcellular location">
    <subcellularLocation>
        <location evidence="1">Secreted</location>
        <location evidence="1">Extracellular space</location>
        <location evidence="1">Extracellular matrix</location>
        <location evidence="1">Basement membrane</location>
    </subcellularLocation>
</comment>
<dbReference type="Pfam" id="PF07648">
    <property type="entry name" value="Kazal_2"/>
    <property type="match status" value="7"/>
</dbReference>
<comment type="caution">
    <text evidence="10">Lacks conserved residue(s) required for the propagation of feature annotation.</text>
</comment>
<evidence type="ECO:0008006" key="17">
    <source>
        <dbReference type="Google" id="ProtNLM"/>
    </source>
</evidence>
<dbReference type="PROSITE" id="PS01248">
    <property type="entry name" value="EGF_LAM_1"/>
    <property type="match status" value="1"/>
</dbReference>
<evidence type="ECO:0000256" key="9">
    <source>
        <dbReference type="ARBA" id="ARBA00023292"/>
    </source>
</evidence>
<feature type="disulfide bond" evidence="10">
    <location>
        <begin position="567"/>
        <end position="584"/>
    </location>
</feature>
<evidence type="ECO:0000256" key="6">
    <source>
        <dbReference type="ARBA" id="ARBA00022869"/>
    </source>
</evidence>
<feature type="domain" description="Kazal-like" evidence="14">
    <location>
        <begin position="50"/>
        <end position="109"/>
    </location>
</feature>
<dbReference type="FunFam" id="2.10.25.10:FF:000209">
    <property type="entry name" value="Laminin subunit alpha 5"/>
    <property type="match status" value="1"/>
</dbReference>
<dbReference type="PRINTS" id="PR00011">
    <property type="entry name" value="EGFLAMININ"/>
</dbReference>
<dbReference type="FunFam" id="3.30.60.30:FF:000072">
    <property type="entry name" value="Agrin, putative"/>
    <property type="match status" value="1"/>
</dbReference>
<feature type="disulfide bond" evidence="10">
    <location>
        <begin position="514"/>
        <end position="531"/>
    </location>
</feature>